<gene>
    <name evidence="5" type="ORF">MAPG_05671</name>
</gene>
<dbReference type="PROSITE" id="PS51716">
    <property type="entry name" value="G_IRG"/>
    <property type="match status" value="1"/>
</dbReference>
<reference evidence="5" key="1">
    <citation type="submission" date="2010-05" db="EMBL/GenBank/DDBJ databases">
        <title>The Genome Sequence of Magnaporthe poae strain ATCC 64411.</title>
        <authorList>
            <consortium name="The Broad Institute Genome Sequencing Platform"/>
            <consortium name="Broad Institute Genome Sequencing Center for Infectious Disease"/>
            <person name="Ma L.-J."/>
            <person name="Dead R."/>
            <person name="Young S."/>
            <person name="Zeng Q."/>
            <person name="Koehrsen M."/>
            <person name="Alvarado L."/>
            <person name="Berlin A."/>
            <person name="Chapman S.B."/>
            <person name="Chen Z."/>
            <person name="Freedman E."/>
            <person name="Gellesch M."/>
            <person name="Goldberg J."/>
            <person name="Griggs A."/>
            <person name="Gujja S."/>
            <person name="Heilman E.R."/>
            <person name="Heiman D."/>
            <person name="Hepburn T."/>
            <person name="Howarth C."/>
            <person name="Jen D."/>
            <person name="Larson L."/>
            <person name="Mehta T."/>
            <person name="Neiman D."/>
            <person name="Pearson M."/>
            <person name="Roberts A."/>
            <person name="Saif S."/>
            <person name="Shea T."/>
            <person name="Shenoy N."/>
            <person name="Sisk P."/>
            <person name="Stolte C."/>
            <person name="Sykes S."/>
            <person name="Walk T."/>
            <person name="White J."/>
            <person name="Yandava C."/>
            <person name="Haas B."/>
            <person name="Nusbaum C."/>
            <person name="Birren B."/>
        </authorList>
    </citation>
    <scope>NUCLEOTIDE SEQUENCE</scope>
    <source>
        <strain evidence="5">ATCC 64411</strain>
    </source>
</reference>
<reference evidence="7" key="2">
    <citation type="submission" date="2010-05" db="EMBL/GenBank/DDBJ databases">
        <title>The genome sequence of Magnaporthe poae strain ATCC 64411.</title>
        <authorList>
            <person name="Ma L.-J."/>
            <person name="Dead R."/>
            <person name="Young S."/>
            <person name="Zeng Q."/>
            <person name="Koehrsen M."/>
            <person name="Alvarado L."/>
            <person name="Berlin A."/>
            <person name="Chapman S.B."/>
            <person name="Chen Z."/>
            <person name="Freedman E."/>
            <person name="Gellesch M."/>
            <person name="Goldberg J."/>
            <person name="Griggs A."/>
            <person name="Gujja S."/>
            <person name="Heilman E.R."/>
            <person name="Heiman D."/>
            <person name="Hepburn T."/>
            <person name="Howarth C."/>
            <person name="Jen D."/>
            <person name="Larson L."/>
            <person name="Mehta T."/>
            <person name="Neiman D."/>
            <person name="Pearson M."/>
            <person name="Roberts A."/>
            <person name="Saif S."/>
            <person name="Shea T."/>
            <person name="Shenoy N."/>
            <person name="Sisk P."/>
            <person name="Stolte C."/>
            <person name="Sykes S."/>
            <person name="Walk T."/>
            <person name="White J."/>
            <person name="Yandava C."/>
            <person name="Haas B."/>
            <person name="Nusbaum C."/>
            <person name="Birren B."/>
        </authorList>
    </citation>
    <scope>NUCLEOTIDE SEQUENCE [LARGE SCALE GENOMIC DNA]</scope>
    <source>
        <strain evidence="7">ATCC 64411 / 73-15</strain>
    </source>
</reference>
<dbReference type="Proteomes" id="UP000011715">
    <property type="component" value="Unassembled WGS sequence"/>
</dbReference>
<dbReference type="InterPro" id="IPR007743">
    <property type="entry name" value="Immunity-related_GTPase-like"/>
</dbReference>
<name>A0A0C4E006_MAGP6</name>
<evidence type="ECO:0000256" key="3">
    <source>
        <dbReference type="SAM" id="MobiDB-lite"/>
    </source>
</evidence>
<feature type="domain" description="IRG-type G" evidence="4">
    <location>
        <begin position="225"/>
        <end position="421"/>
    </location>
</feature>
<sequence>MTPPRPFTYNYPTTWTPSFRLPPGSLEEGRSTRGLEALDLSTIVGPSRNPTFGQKHSLFNRVRGRPSPPEIREEDPITGDGDSQGSRKPPDSRNERRCNPLDFTLLRNTQDTLDLPRISLGTPSPSMFHRREPLMGENLSLGQMAGLFLAKTVILSVVDACKTSQVSAAQAKAEQKAREEKRAREEAELEAKNEKRLRKLGIPPNPDIDKDMHLQAMARIGYRPGAGNIALVGNRGVGKSSMINSLRGLRPRDPGAATVGEVQTTEARAQYPDPRHNIVWYDLPGAGTEKFTAWTYYLDQKLYAFDLIVLVHNNTLTESDLNILAVCHFRNQPYVVIRSQADMHIRNKADDQGITVAEARRRYIDEVHQEKKEVTVRDLDEAGPELSVSLDDFIVSKMGILQLVTGSAPPGDECAQVVEDEAFLRRLRLIPPRGA</sequence>
<evidence type="ECO:0000256" key="2">
    <source>
        <dbReference type="SAM" id="Coils"/>
    </source>
</evidence>
<dbReference type="EMBL" id="ADBL01001358">
    <property type="status" value="NOT_ANNOTATED_CDS"/>
    <property type="molecule type" value="Genomic_DNA"/>
</dbReference>
<organism evidence="6 7">
    <name type="scientific">Magnaporthiopsis poae (strain ATCC 64411 / 73-15)</name>
    <name type="common">Kentucky bluegrass fungus</name>
    <name type="synonym">Magnaporthe poae</name>
    <dbReference type="NCBI Taxonomy" id="644358"/>
    <lineage>
        <taxon>Eukaryota</taxon>
        <taxon>Fungi</taxon>
        <taxon>Dikarya</taxon>
        <taxon>Ascomycota</taxon>
        <taxon>Pezizomycotina</taxon>
        <taxon>Sordariomycetes</taxon>
        <taxon>Sordariomycetidae</taxon>
        <taxon>Magnaporthales</taxon>
        <taxon>Magnaporthaceae</taxon>
        <taxon>Magnaporthiopsis</taxon>
    </lineage>
</organism>
<evidence type="ECO:0000313" key="7">
    <source>
        <dbReference type="Proteomes" id="UP000011715"/>
    </source>
</evidence>
<dbReference type="PANTHER" id="PTHR14143">
    <property type="entry name" value="INTERFERON-INDUCIBLE GTPASE FAMILY MEMBER"/>
    <property type="match status" value="1"/>
</dbReference>
<dbReference type="GO" id="GO:0016020">
    <property type="term" value="C:membrane"/>
    <property type="evidence" value="ECO:0007669"/>
    <property type="project" value="InterPro"/>
</dbReference>
<reference evidence="5" key="3">
    <citation type="submission" date="2011-03" db="EMBL/GenBank/DDBJ databases">
        <title>Annotation of Magnaporthe poae ATCC 64411.</title>
        <authorList>
            <person name="Ma L.-J."/>
            <person name="Dead R."/>
            <person name="Young S.K."/>
            <person name="Zeng Q."/>
            <person name="Gargeya S."/>
            <person name="Fitzgerald M."/>
            <person name="Haas B."/>
            <person name="Abouelleil A."/>
            <person name="Alvarado L."/>
            <person name="Arachchi H.M."/>
            <person name="Berlin A."/>
            <person name="Brown A."/>
            <person name="Chapman S.B."/>
            <person name="Chen Z."/>
            <person name="Dunbar C."/>
            <person name="Freedman E."/>
            <person name="Gearin G."/>
            <person name="Gellesch M."/>
            <person name="Goldberg J."/>
            <person name="Griggs A."/>
            <person name="Gujja S."/>
            <person name="Heiman D."/>
            <person name="Howarth C."/>
            <person name="Larson L."/>
            <person name="Lui A."/>
            <person name="MacDonald P.J.P."/>
            <person name="Mehta T."/>
            <person name="Montmayeur A."/>
            <person name="Murphy C."/>
            <person name="Neiman D."/>
            <person name="Pearson M."/>
            <person name="Priest M."/>
            <person name="Roberts A."/>
            <person name="Saif S."/>
            <person name="Shea T."/>
            <person name="Shenoy N."/>
            <person name="Sisk P."/>
            <person name="Stolte C."/>
            <person name="Sykes S."/>
            <person name="Yandava C."/>
            <person name="Wortman J."/>
            <person name="Nusbaum C."/>
            <person name="Birren B."/>
        </authorList>
    </citation>
    <scope>NUCLEOTIDE SEQUENCE</scope>
    <source>
        <strain evidence="5">ATCC 64411</strain>
    </source>
</reference>
<dbReference type="EnsemblFungi" id="MAPG_05671T0">
    <property type="protein sequence ID" value="MAPG_05671T0"/>
    <property type="gene ID" value="MAPG_05671"/>
</dbReference>
<dbReference type="OrthoDB" id="422720at2759"/>
<comment type="similarity">
    <text evidence="1">Belongs to the TRAFAC class dynamin-like GTPase superfamily. IRG family.</text>
</comment>
<evidence type="ECO:0000259" key="4">
    <source>
        <dbReference type="PROSITE" id="PS51716"/>
    </source>
</evidence>
<dbReference type="AlphaFoldDB" id="A0A0C4E006"/>
<feature type="region of interest" description="Disordered" evidence="3">
    <location>
        <begin position="1"/>
        <end position="30"/>
    </location>
</feature>
<dbReference type="SUPFAM" id="SSF52540">
    <property type="entry name" value="P-loop containing nucleoside triphosphate hydrolases"/>
    <property type="match status" value="1"/>
</dbReference>
<proteinExistence type="inferred from homology"/>
<dbReference type="Gene3D" id="3.40.50.300">
    <property type="entry name" value="P-loop containing nucleotide triphosphate hydrolases"/>
    <property type="match status" value="1"/>
</dbReference>
<accession>A0A0C4E006</accession>
<dbReference type="InterPro" id="IPR030385">
    <property type="entry name" value="G_IRG_dom"/>
</dbReference>
<dbReference type="GO" id="GO:0005525">
    <property type="term" value="F:GTP binding"/>
    <property type="evidence" value="ECO:0007669"/>
    <property type="project" value="InterPro"/>
</dbReference>
<dbReference type="EMBL" id="GL876969">
    <property type="protein sequence ID" value="KLU86659.1"/>
    <property type="molecule type" value="Genomic_DNA"/>
</dbReference>
<dbReference type="InterPro" id="IPR027417">
    <property type="entry name" value="P-loop_NTPase"/>
</dbReference>
<feature type="coiled-coil region" evidence="2">
    <location>
        <begin position="166"/>
        <end position="197"/>
    </location>
</feature>
<keyword evidence="7" id="KW-1185">Reference proteome</keyword>
<keyword evidence="2" id="KW-0175">Coiled coil</keyword>
<dbReference type="eggNOG" id="ENOG502RUDF">
    <property type="taxonomic scope" value="Eukaryota"/>
</dbReference>
<dbReference type="PANTHER" id="PTHR14143:SF1">
    <property type="entry name" value="IRG-TYPE G DOMAIN-CONTAINING PROTEIN"/>
    <property type="match status" value="1"/>
</dbReference>
<dbReference type="VEuPathDB" id="FungiDB:MAPG_05671"/>
<feature type="region of interest" description="Disordered" evidence="3">
    <location>
        <begin position="44"/>
        <end position="99"/>
    </location>
</feature>
<reference evidence="6" key="5">
    <citation type="submission" date="2015-06" db="UniProtKB">
        <authorList>
            <consortium name="EnsemblFungi"/>
        </authorList>
    </citation>
    <scope>IDENTIFICATION</scope>
    <source>
        <strain evidence="6">ATCC 64411</strain>
    </source>
</reference>
<dbReference type="Pfam" id="PF05049">
    <property type="entry name" value="IIGP"/>
    <property type="match status" value="1"/>
</dbReference>
<evidence type="ECO:0000313" key="6">
    <source>
        <dbReference type="EnsemblFungi" id="MAPG_05671T0"/>
    </source>
</evidence>
<evidence type="ECO:0000313" key="5">
    <source>
        <dbReference type="EMBL" id="KLU86659.1"/>
    </source>
</evidence>
<reference evidence="6" key="4">
    <citation type="journal article" date="2015" name="G3 (Bethesda)">
        <title>Genome sequences of three phytopathogenic species of the Magnaporthaceae family of fungi.</title>
        <authorList>
            <person name="Okagaki L.H."/>
            <person name="Nunes C.C."/>
            <person name="Sailsbery J."/>
            <person name="Clay B."/>
            <person name="Brown D."/>
            <person name="John T."/>
            <person name="Oh Y."/>
            <person name="Young N."/>
            <person name="Fitzgerald M."/>
            <person name="Haas B.J."/>
            <person name="Zeng Q."/>
            <person name="Young S."/>
            <person name="Adiconis X."/>
            <person name="Fan L."/>
            <person name="Levin J.Z."/>
            <person name="Mitchell T.K."/>
            <person name="Okubara P.A."/>
            <person name="Farman M.L."/>
            <person name="Kohn L.M."/>
            <person name="Birren B."/>
            <person name="Ma L.-J."/>
            <person name="Dean R.A."/>
        </authorList>
    </citation>
    <scope>NUCLEOTIDE SEQUENCE</scope>
    <source>
        <strain evidence="6">ATCC 64411 / 73-15</strain>
    </source>
</reference>
<protein>
    <recommendedName>
        <fullName evidence="4">IRG-type G domain-containing protein</fullName>
    </recommendedName>
</protein>
<feature type="compositionally biased region" description="Basic and acidic residues" evidence="3">
    <location>
        <begin position="88"/>
        <end position="99"/>
    </location>
</feature>
<dbReference type="STRING" id="644358.A0A0C4E006"/>
<evidence type="ECO:0000256" key="1">
    <source>
        <dbReference type="ARBA" id="ARBA00005429"/>
    </source>
</evidence>